<evidence type="ECO:0000313" key="2">
    <source>
        <dbReference type="EMBL" id="CBN79707.1"/>
    </source>
</evidence>
<dbReference type="EMBL" id="FN649727">
    <property type="protein sequence ID" value="CBN79707.1"/>
    <property type="molecule type" value="Genomic_DNA"/>
</dbReference>
<name>D8LM74_ECTSI</name>
<gene>
    <name evidence="2" type="ORF">Esi_0392_0002</name>
</gene>
<dbReference type="EMBL" id="FN648589">
    <property type="protein sequence ID" value="CBN79707.1"/>
    <property type="molecule type" value="Genomic_DNA"/>
</dbReference>
<dbReference type="AlphaFoldDB" id="D8LM74"/>
<dbReference type="Proteomes" id="UP000002630">
    <property type="component" value="Linkage Group LG02"/>
</dbReference>
<organism evidence="2 3">
    <name type="scientific">Ectocarpus siliculosus</name>
    <name type="common">Brown alga</name>
    <name type="synonym">Conferva siliculosa</name>
    <dbReference type="NCBI Taxonomy" id="2880"/>
    <lineage>
        <taxon>Eukaryota</taxon>
        <taxon>Sar</taxon>
        <taxon>Stramenopiles</taxon>
        <taxon>Ochrophyta</taxon>
        <taxon>PX clade</taxon>
        <taxon>Phaeophyceae</taxon>
        <taxon>Ectocarpales</taxon>
        <taxon>Ectocarpaceae</taxon>
        <taxon>Ectocarpus</taxon>
    </lineage>
</organism>
<feature type="region of interest" description="Disordered" evidence="1">
    <location>
        <begin position="29"/>
        <end position="69"/>
    </location>
</feature>
<accession>D8LM74</accession>
<reference evidence="2 3" key="1">
    <citation type="journal article" date="2010" name="Nature">
        <title>The Ectocarpus genome and the independent evolution of multicellularity in brown algae.</title>
        <authorList>
            <person name="Cock J.M."/>
            <person name="Sterck L."/>
            <person name="Rouze P."/>
            <person name="Scornet D."/>
            <person name="Allen A.E."/>
            <person name="Amoutzias G."/>
            <person name="Anthouard V."/>
            <person name="Artiguenave F."/>
            <person name="Aury J.M."/>
            <person name="Badger J.H."/>
            <person name="Beszteri B."/>
            <person name="Billiau K."/>
            <person name="Bonnet E."/>
            <person name="Bothwell J.H."/>
            <person name="Bowler C."/>
            <person name="Boyen C."/>
            <person name="Brownlee C."/>
            <person name="Carrano C.J."/>
            <person name="Charrier B."/>
            <person name="Cho G.Y."/>
            <person name="Coelho S.M."/>
            <person name="Collen J."/>
            <person name="Corre E."/>
            <person name="Da Silva C."/>
            <person name="Delage L."/>
            <person name="Delaroque N."/>
            <person name="Dittami S.M."/>
            <person name="Doulbeau S."/>
            <person name="Elias M."/>
            <person name="Farnham G."/>
            <person name="Gachon C.M."/>
            <person name="Gschloessl B."/>
            <person name="Heesch S."/>
            <person name="Jabbari K."/>
            <person name="Jubin C."/>
            <person name="Kawai H."/>
            <person name="Kimura K."/>
            <person name="Kloareg B."/>
            <person name="Kupper F.C."/>
            <person name="Lang D."/>
            <person name="Le Bail A."/>
            <person name="Leblanc C."/>
            <person name="Lerouge P."/>
            <person name="Lohr M."/>
            <person name="Lopez P.J."/>
            <person name="Martens C."/>
            <person name="Maumus F."/>
            <person name="Michel G."/>
            <person name="Miranda-Saavedra D."/>
            <person name="Morales J."/>
            <person name="Moreau H."/>
            <person name="Motomura T."/>
            <person name="Nagasato C."/>
            <person name="Napoli C.A."/>
            <person name="Nelson D.R."/>
            <person name="Nyvall-Collen P."/>
            <person name="Peters A.F."/>
            <person name="Pommier C."/>
            <person name="Potin P."/>
            <person name="Poulain J."/>
            <person name="Quesneville H."/>
            <person name="Read B."/>
            <person name="Rensing S.A."/>
            <person name="Ritter A."/>
            <person name="Rousvoal S."/>
            <person name="Samanta M."/>
            <person name="Samson G."/>
            <person name="Schroeder D.C."/>
            <person name="Segurens B."/>
            <person name="Strittmatter M."/>
            <person name="Tonon T."/>
            <person name="Tregear J.W."/>
            <person name="Valentin K."/>
            <person name="von Dassow P."/>
            <person name="Yamagishi T."/>
            <person name="Van de Peer Y."/>
            <person name="Wincker P."/>
        </authorList>
    </citation>
    <scope>NUCLEOTIDE SEQUENCE [LARGE SCALE GENOMIC DNA]</scope>
    <source>
        <strain evidence="3">Ec32 / CCAP1310/4</strain>
    </source>
</reference>
<dbReference type="InParanoid" id="D8LM74"/>
<keyword evidence="3" id="KW-1185">Reference proteome</keyword>
<protein>
    <submittedName>
        <fullName evidence="2">Uncharacterized protein</fullName>
    </submittedName>
</protein>
<evidence type="ECO:0000313" key="3">
    <source>
        <dbReference type="Proteomes" id="UP000002630"/>
    </source>
</evidence>
<feature type="region of interest" description="Disordered" evidence="1">
    <location>
        <begin position="173"/>
        <end position="244"/>
    </location>
</feature>
<sequence>MRSDLAEGLSDFRREVKAVLDTALCETDTPLAVGDLRPGDAPGPRSAPNPRTSRGNGAKSASHRVGTVDGTVANDMSAVDRELALLEQSNAALFAALAQTRAMPASRLPPALDARMRSVGAREEARDAARLREAAEIQERERRRRLEKHQLVERTRDLKQTVSELERQKMELNKKLAEKKKRRDLREAESRRREEKRARDEEAKALRKRMGSSVKEADRLRAKLRDRAEQTGRARAREALWRRV</sequence>
<evidence type="ECO:0000256" key="1">
    <source>
        <dbReference type="SAM" id="MobiDB-lite"/>
    </source>
</evidence>
<proteinExistence type="predicted"/>
<feature type="compositionally biased region" description="Basic and acidic residues" evidence="1">
    <location>
        <begin position="184"/>
        <end position="205"/>
    </location>
</feature>
<feature type="compositionally biased region" description="Basic and acidic residues" evidence="1">
    <location>
        <begin position="215"/>
        <end position="244"/>
    </location>
</feature>